<evidence type="ECO:0000313" key="1">
    <source>
        <dbReference type="EMBL" id="KAJ4733960.1"/>
    </source>
</evidence>
<dbReference type="Proteomes" id="UP001140206">
    <property type="component" value="Chromosome 2"/>
</dbReference>
<protein>
    <submittedName>
        <fullName evidence="2">2-isopropylmalate synthase</fullName>
    </submittedName>
</protein>
<evidence type="ECO:0000313" key="2">
    <source>
        <dbReference type="EMBL" id="KAJ4783940.1"/>
    </source>
</evidence>
<evidence type="ECO:0000313" key="3">
    <source>
        <dbReference type="Proteomes" id="UP001140206"/>
    </source>
</evidence>
<sequence>METKSLCLNLTIDECSNKVLFAEADKDFVDVLLSFLTLPLGTLVRLSNKNSFLGLDNLYKSVEGLTDEFFPTGTCREMLLRPSHAAEIKCLDLLVNVEGNRALSYYICPKDCYYELLTSCANAQCDCGSKMSRKVEVARSSSRKENTEGVFLKRLTRFIITDNFMVIPSSTQTVMNLLGCARTSASIVVEKQVNVGLSEMISILHQSLISENALTNVFLIRENDNLPEKKNSTFSLIAGPKLSSGPLLDIVGIKLIVDKRKNKVVYAECNQDFIDILFSFLTYPSGFVINKLNGKSHIACLDNLFGSVVSKPMADCFKTLESKQHLVYPRIPLHYRISKFLIKSTEAKRMKYYMCRTPGCDCNEVSLDGNVLCKCKRITNKRLKVMDPRSSSYGFVSDATYIVTDDLVVTPLYISTLISMIAVEDLVEVPFNVSKIEVLALLEAALGSQAVLTDAFLTTEETTKNGISSIEDDCVLV</sequence>
<dbReference type="Pfam" id="PF05056">
    <property type="entry name" value="DUF674"/>
    <property type="match status" value="1"/>
</dbReference>
<dbReference type="InterPro" id="IPR007750">
    <property type="entry name" value="DUF674"/>
</dbReference>
<dbReference type="EMBL" id="JAMFTS010000002">
    <property type="protein sequence ID" value="KAJ4783940.1"/>
    <property type="molecule type" value="Genomic_DNA"/>
</dbReference>
<dbReference type="PANTHER" id="PTHR33103">
    <property type="entry name" value="OS01G0153900 PROTEIN"/>
    <property type="match status" value="1"/>
</dbReference>
<keyword evidence="3" id="KW-1185">Reference proteome</keyword>
<dbReference type="PANTHER" id="PTHR33103:SF27">
    <property type="entry name" value="OS04G0594700 PROTEIN"/>
    <property type="match status" value="1"/>
</dbReference>
<comment type="caution">
    <text evidence="2">The sequence shown here is derived from an EMBL/GenBank/DDBJ whole genome shotgun (WGS) entry which is preliminary data.</text>
</comment>
<accession>A0AAV8EUZ3</accession>
<gene>
    <name evidence="1" type="ORF">LUZ62_000191</name>
    <name evidence="2" type="ORF">LUZ62_035186</name>
</gene>
<reference evidence="2" key="1">
    <citation type="submission" date="2022-08" db="EMBL/GenBank/DDBJ databases">
        <authorList>
            <person name="Marques A."/>
        </authorList>
    </citation>
    <scope>NUCLEOTIDE SEQUENCE</scope>
    <source>
        <strain evidence="2">RhyPub2mFocal</strain>
        <tissue evidence="2">Leaves</tissue>
    </source>
</reference>
<dbReference type="AlphaFoldDB" id="A0AAV8EUZ3"/>
<dbReference type="EMBL" id="JAMFTS010005171">
    <property type="protein sequence ID" value="KAJ4733960.1"/>
    <property type="molecule type" value="Genomic_DNA"/>
</dbReference>
<name>A0AAV8EUZ3_9POAL</name>
<proteinExistence type="predicted"/>
<organism evidence="2 3">
    <name type="scientific">Rhynchospora pubera</name>
    <dbReference type="NCBI Taxonomy" id="906938"/>
    <lineage>
        <taxon>Eukaryota</taxon>
        <taxon>Viridiplantae</taxon>
        <taxon>Streptophyta</taxon>
        <taxon>Embryophyta</taxon>
        <taxon>Tracheophyta</taxon>
        <taxon>Spermatophyta</taxon>
        <taxon>Magnoliopsida</taxon>
        <taxon>Liliopsida</taxon>
        <taxon>Poales</taxon>
        <taxon>Cyperaceae</taxon>
        <taxon>Cyperoideae</taxon>
        <taxon>Rhynchosporeae</taxon>
        <taxon>Rhynchospora</taxon>
    </lineage>
</organism>